<gene>
    <name evidence="1" type="ORF">GCM10010403_27570</name>
</gene>
<name>A0ABP5SLL5_9ACTN</name>
<evidence type="ECO:0000313" key="1">
    <source>
        <dbReference type="EMBL" id="GAA2334096.1"/>
    </source>
</evidence>
<proteinExistence type="predicted"/>
<comment type="caution">
    <text evidence="1">The sequence shown here is derived from an EMBL/GenBank/DDBJ whole genome shotgun (WGS) entry which is preliminary data.</text>
</comment>
<accession>A0ABP5SLL5</accession>
<dbReference type="EMBL" id="BAAASX010000004">
    <property type="protein sequence ID" value="GAA2334096.1"/>
    <property type="molecule type" value="Genomic_DNA"/>
</dbReference>
<sequence>MPGWERGPGAFCDCPAGCCDKVQTGSDDKAACWPGLTRALGQFDPGLNQAATTGPPTGRA</sequence>
<evidence type="ECO:0000313" key="2">
    <source>
        <dbReference type="Proteomes" id="UP001501584"/>
    </source>
</evidence>
<protein>
    <submittedName>
        <fullName evidence="1">Uncharacterized protein</fullName>
    </submittedName>
</protein>
<keyword evidence="2" id="KW-1185">Reference proteome</keyword>
<dbReference type="Proteomes" id="UP001501584">
    <property type="component" value="Unassembled WGS sequence"/>
</dbReference>
<organism evidence="1 2">
    <name type="scientific">Glycomyces rutgersensis</name>
    <dbReference type="NCBI Taxonomy" id="58115"/>
    <lineage>
        <taxon>Bacteria</taxon>
        <taxon>Bacillati</taxon>
        <taxon>Actinomycetota</taxon>
        <taxon>Actinomycetes</taxon>
        <taxon>Glycomycetales</taxon>
        <taxon>Glycomycetaceae</taxon>
        <taxon>Glycomyces</taxon>
    </lineage>
</organism>
<reference evidence="2" key="1">
    <citation type="journal article" date="2019" name="Int. J. Syst. Evol. Microbiol.">
        <title>The Global Catalogue of Microorganisms (GCM) 10K type strain sequencing project: providing services to taxonomists for standard genome sequencing and annotation.</title>
        <authorList>
            <consortium name="The Broad Institute Genomics Platform"/>
            <consortium name="The Broad Institute Genome Sequencing Center for Infectious Disease"/>
            <person name="Wu L."/>
            <person name="Ma J."/>
        </authorList>
    </citation>
    <scope>NUCLEOTIDE SEQUENCE [LARGE SCALE GENOMIC DNA]</scope>
    <source>
        <strain evidence="2">JCM 6238</strain>
    </source>
</reference>